<proteinExistence type="predicted"/>
<gene>
    <name evidence="1" type="ORF">ALP29_200402</name>
</gene>
<sequence length="83" mass="9807">MIRDIEMIGSGPEMAFVDSYGLDLHLHPRFKITVAGRRHRDYVLIKNLRINAQVLYRNTFVNTGKNDNLRLKSPQEKRTVRRR</sequence>
<accession>A0A2K4VYK7</accession>
<dbReference type="EMBL" id="RBUA01001140">
    <property type="protein sequence ID" value="RMU48933.1"/>
    <property type="molecule type" value="Genomic_DNA"/>
</dbReference>
<protein>
    <submittedName>
        <fullName evidence="1">Uncharacterized protein</fullName>
    </submittedName>
</protein>
<evidence type="ECO:0000313" key="2">
    <source>
        <dbReference type="Proteomes" id="UP000280395"/>
    </source>
</evidence>
<organism evidence="1 2">
    <name type="scientific">Pseudomonas syringae pv. avii</name>
    <dbReference type="NCBI Taxonomy" id="663959"/>
    <lineage>
        <taxon>Bacteria</taxon>
        <taxon>Pseudomonadati</taxon>
        <taxon>Pseudomonadota</taxon>
        <taxon>Gammaproteobacteria</taxon>
        <taxon>Pseudomonadales</taxon>
        <taxon>Pseudomonadaceae</taxon>
        <taxon>Pseudomonas</taxon>
        <taxon>Pseudomonas syringae</taxon>
    </lineage>
</organism>
<reference evidence="1 2" key="1">
    <citation type="submission" date="2018-08" db="EMBL/GenBank/DDBJ databases">
        <title>Recombination of ecologically and evolutionarily significant loci maintains genetic cohesion in the Pseudomonas syringae species complex.</title>
        <authorList>
            <person name="Dillon M."/>
            <person name="Thakur S."/>
            <person name="Almeida R.N.D."/>
            <person name="Weir B.S."/>
            <person name="Guttman D.S."/>
        </authorList>
    </citation>
    <scope>NUCLEOTIDE SEQUENCE [LARGE SCALE GENOMIC DNA]</scope>
    <source>
        <strain evidence="1 2">ICMP 14479</strain>
    </source>
</reference>
<dbReference type="AlphaFoldDB" id="A0A2K4VYK7"/>
<name>A0A2K4VYK7_PSESX</name>
<evidence type="ECO:0000313" key="1">
    <source>
        <dbReference type="EMBL" id="RMU48933.1"/>
    </source>
</evidence>
<comment type="caution">
    <text evidence="1">The sequence shown here is derived from an EMBL/GenBank/DDBJ whole genome shotgun (WGS) entry which is preliminary data.</text>
</comment>
<dbReference type="Proteomes" id="UP000280395">
    <property type="component" value="Unassembled WGS sequence"/>
</dbReference>